<organism evidence="1 2">
    <name type="scientific">Melastoma candidum</name>
    <dbReference type="NCBI Taxonomy" id="119954"/>
    <lineage>
        <taxon>Eukaryota</taxon>
        <taxon>Viridiplantae</taxon>
        <taxon>Streptophyta</taxon>
        <taxon>Embryophyta</taxon>
        <taxon>Tracheophyta</taxon>
        <taxon>Spermatophyta</taxon>
        <taxon>Magnoliopsida</taxon>
        <taxon>eudicotyledons</taxon>
        <taxon>Gunneridae</taxon>
        <taxon>Pentapetalae</taxon>
        <taxon>rosids</taxon>
        <taxon>malvids</taxon>
        <taxon>Myrtales</taxon>
        <taxon>Melastomataceae</taxon>
        <taxon>Melastomatoideae</taxon>
        <taxon>Melastomateae</taxon>
        <taxon>Melastoma</taxon>
    </lineage>
</organism>
<comment type="caution">
    <text evidence="1">The sequence shown here is derived from an EMBL/GenBank/DDBJ whole genome shotgun (WGS) entry which is preliminary data.</text>
</comment>
<evidence type="ECO:0000313" key="1">
    <source>
        <dbReference type="EMBL" id="KAI4387453.1"/>
    </source>
</evidence>
<dbReference type="Proteomes" id="UP001057402">
    <property type="component" value="Chromosome 2"/>
</dbReference>
<accession>A0ACB9SD80</accession>
<evidence type="ECO:0000313" key="2">
    <source>
        <dbReference type="Proteomes" id="UP001057402"/>
    </source>
</evidence>
<proteinExistence type="predicted"/>
<reference evidence="2" key="1">
    <citation type="journal article" date="2023" name="Front. Plant Sci.">
        <title>Chromosomal-level genome assembly of Melastoma candidum provides insights into trichome evolution.</title>
        <authorList>
            <person name="Zhong Y."/>
            <person name="Wu W."/>
            <person name="Sun C."/>
            <person name="Zou P."/>
            <person name="Liu Y."/>
            <person name="Dai S."/>
            <person name="Zhou R."/>
        </authorList>
    </citation>
    <scope>NUCLEOTIDE SEQUENCE [LARGE SCALE GENOMIC DNA]</scope>
</reference>
<name>A0ACB9SD80_9MYRT</name>
<dbReference type="EMBL" id="CM042881">
    <property type="protein sequence ID" value="KAI4387453.1"/>
    <property type="molecule type" value="Genomic_DNA"/>
</dbReference>
<sequence length="626" mass="70219">MDALRSPFRGVRTDFCGRRSCYGQDWAAGIRSGVGILAPSFYIFFASALPVVAFGEQLSRDTDGTLSTVETLASTAICGIIHSVVGGQPLLILGVAEPTIIMYTYLYRFSVGREQLGKELYLAWGGWVCFWAALMLFLLAVFNACDIINRFTRIAGETFGMLITVLFIQEAIKGIIGEFNIVEADRSWAYANGTLGIIFSFGLLYTALRSRKARHWLYGTRWLRSFMADYGVPLMVILWTALSFIKPREVPPGVPRRLSIPFPWQFASLKHWTVVKDMGKVSMAYIFAAIIPGTMIAGLYFFDHSVASQLAQQKEFNLKHPSAYHYDILLLGFMTLLAGFLGLPPSNGVLPQSPMHTKSLAVLKRRNIWKKMIDSVMESIWQKSSGSEIYEKMEAAFIEMDHKRAPLVVKELEGLKKAVINYRMAGVDVKKITIDHERLIDAHLPVRVNEQRLSNFLQSAMVAASVFAIPVMKLVPTSILWGYFAYMAIDSLPGSQFWERVRLLFIAPSRIHEVSEGTHPSFLENVPYKQTAAFTLFQIVFLILCFVITKIPVGGIFFPVPFFLLIVIRQHALPKLFSPGHLHHLDAAEYENEPGNAEVPDEDMMSRVEPMVQTTSSLEGGNSQQV</sequence>
<keyword evidence="2" id="KW-1185">Reference proteome</keyword>
<gene>
    <name evidence="1" type="ORF">MLD38_005282</name>
</gene>
<protein>
    <submittedName>
        <fullName evidence="1">Uncharacterized protein</fullName>
    </submittedName>
</protein>